<keyword evidence="8" id="KW-1185">Reference proteome</keyword>
<evidence type="ECO:0008006" key="9">
    <source>
        <dbReference type="Google" id="ProtNLM"/>
    </source>
</evidence>
<evidence type="ECO:0000256" key="3">
    <source>
        <dbReference type="ARBA" id="ARBA00023136"/>
    </source>
</evidence>
<keyword evidence="5" id="KW-0449">Lipoprotein</keyword>
<protein>
    <recommendedName>
        <fullName evidence="9">Lipoprotein LpqH</fullName>
    </recommendedName>
</protein>
<feature type="signal peptide" evidence="6">
    <location>
        <begin position="1"/>
        <end position="27"/>
    </location>
</feature>
<dbReference type="Pfam" id="PF05481">
    <property type="entry name" value="Myco_19_kDa"/>
    <property type="match status" value="1"/>
</dbReference>
<dbReference type="AlphaFoldDB" id="A0A7I7Z1A4"/>
<reference evidence="7 8" key="1">
    <citation type="journal article" date="2019" name="Emerg. Microbes Infect.">
        <title>Comprehensive subspecies identification of 175 nontuberculous mycobacteria species based on 7547 genomic profiles.</title>
        <authorList>
            <person name="Matsumoto Y."/>
            <person name="Kinjo T."/>
            <person name="Motooka D."/>
            <person name="Nabeya D."/>
            <person name="Jung N."/>
            <person name="Uechi K."/>
            <person name="Horii T."/>
            <person name="Iida T."/>
            <person name="Fujita J."/>
            <person name="Nakamura S."/>
        </authorList>
    </citation>
    <scope>NUCLEOTIDE SEQUENCE [LARGE SCALE GENOMIC DNA]</scope>
    <source>
        <strain evidence="7 8">JCM 14742</strain>
    </source>
</reference>
<dbReference type="PROSITE" id="PS51257">
    <property type="entry name" value="PROKAR_LIPOPROTEIN"/>
    <property type="match status" value="1"/>
</dbReference>
<dbReference type="Proteomes" id="UP000467105">
    <property type="component" value="Chromosome"/>
</dbReference>
<evidence type="ECO:0000256" key="4">
    <source>
        <dbReference type="ARBA" id="ARBA00023139"/>
    </source>
</evidence>
<keyword evidence="1" id="KW-1003">Cell membrane</keyword>
<evidence type="ECO:0000256" key="5">
    <source>
        <dbReference type="ARBA" id="ARBA00023288"/>
    </source>
</evidence>
<dbReference type="InterPro" id="IPR008691">
    <property type="entry name" value="LpqH"/>
</dbReference>
<evidence type="ECO:0000313" key="7">
    <source>
        <dbReference type="EMBL" id="BBZ47948.1"/>
    </source>
</evidence>
<dbReference type="GO" id="GO:0016020">
    <property type="term" value="C:membrane"/>
    <property type="evidence" value="ECO:0007669"/>
    <property type="project" value="InterPro"/>
</dbReference>
<dbReference type="RefSeq" id="WP_232066716.1">
    <property type="nucleotide sequence ID" value="NZ_AP022614.1"/>
</dbReference>
<evidence type="ECO:0000256" key="2">
    <source>
        <dbReference type="ARBA" id="ARBA00022729"/>
    </source>
</evidence>
<proteinExistence type="predicted"/>
<accession>A0A7I7Z1A4</accession>
<sequence>MQKRFRNASAIVLTATSVGACSSSPHAAAPPPGTLSPETAQVTINDHALPETHAVKCVPMGSLTAINTGDTAAGTKALVSNETALTAKTVNISDLGGFTGSYAEHLQGAAEVTLQGDTYTIRGRAEGFDTGDPSLRATDTFTIKVAC</sequence>
<keyword evidence="2 6" id="KW-0732">Signal</keyword>
<keyword evidence="3" id="KW-0472">Membrane</keyword>
<feature type="chain" id="PRO_5038430889" description="Lipoprotein LpqH" evidence="6">
    <location>
        <begin position="28"/>
        <end position="147"/>
    </location>
</feature>
<name>A0A7I7Z1A4_9MYCO</name>
<gene>
    <name evidence="7" type="ORF">MPRM_52290</name>
</gene>
<dbReference type="EMBL" id="AP022614">
    <property type="protein sequence ID" value="BBZ47948.1"/>
    <property type="molecule type" value="Genomic_DNA"/>
</dbReference>
<evidence type="ECO:0000256" key="6">
    <source>
        <dbReference type="SAM" id="SignalP"/>
    </source>
</evidence>
<keyword evidence="4" id="KW-0564">Palmitate</keyword>
<organism evidence="7 8">
    <name type="scientific">Mycobacterium parmense</name>
    <dbReference type="NCBI Taxonomy" id="185642"/>
    <lineage>
        <taxon>Bacteria</taxon>
        <taxon>Bacillati</taxon>
        <taxon>Actinomycetota</taxon>
        <taxon>Actinomycetes</taxon>
        <taxon>Mycobacteriales</taxon>
        <taxon>Mycobacteriaceae</taxon>
        <taxon>Mycobacterium</taxon>
        <taxon>Mycobacterium simiae complex</taxon>
    </lineage>
</organism>
<evidence type="ECO:0000313" key="8">
    <source>
        <dbReference type="Proteomes" id="UP000467105"/>
    </source>
</evidence>
<evidence type="ECO:0000256" key="1">
    <source>
        <dbReference type="ARBA" id="ARBA00022475"/>
    </source>
</evidence>